<dbReference type="Proteomes" id="UP000250642">
    <property type="component" value="Unassembled WGS sequence"/>
</dbReference>
<evidence type="ECO:0000313" key="2">
    <source>
        <dbReference type="Proteomes" id="UP000250642"/>
    </source>
</evidence>
<accession>A0A329QKG6</accession>
<dbReference type="AlphaFoldDB" id="A0A329QKG6"/>
<dbReference type="Gene3D" id="3.90.640.20">
    <property type="entry name" value="Heat-shock cognate protein, ATPase"/>
    <property type="match status" value="1"/>
</dbReference>
<proteinExistence type="predicted"/>
<evidence type="ECO:0008006" key="3">
    <source>
        <dbReference type="Google" id="ProtNLM"/>
    </source>
</evidence>
<comment type="caution">
    <text evidence="1">The sequence shown here is derived from an EMBL/GenBank/DDBJ whole genome shotgun (WGS) entry which is preliminary data.</text>
</comment>
<dbReference type="InterPro" id="IPR037126">
    <property type="entry name" value="PdaC/RsiV-like_sf"/>
</dbReference>
<protein>
    <recommendedName>
        <fullName evidence="3">DUF3298 domain-containing protein</fullName>
    </recommendedName>
</protein>
<gene>
    <name evidence="1" type="ORF">DC345_21155</name>
</gene>
<evidence type="ECO:0000313" key="1">
    <source>
        <dbReference type="EMBL" id="RAW12800.1"/>
    </source>
</evidence>
<organism evidence="1 2">
    <name type="scientific">Paenibacillus taichungensis</name>
    <dbReference type="NCBI Taxonomy" id="484184"/>
    <lineage>
        <taxon>Bacteria</taxon>
        <taxon>Bacillati</taxon>
        <taxon>Bacillota</taxon>
        <taxon>Bacilli</taxon>
        <taxon>Bacillales</taxon>
        <taxon>Paenibacillaceae</taxon>
        <taxon>Paenibacillus</taxon>
    </lineage>
</organism>
<reference evidence="1 2" key="1">
    <citation type="submission" date="2018-04" db="EMBL/GenBank/DDBJ databases">
        <title>Paenibacillus taichungensis Genome sequencing and assembly.</title>
        <authorList>
            <person name="Xu J."/>
            <person name="Rensing C."/>
            <person name="Mazhar H.S."/>
        </authorList>
    </citation>
    <scope>NUCLEOTIDE SEQUENCE [LARGE SCALE GENOMIC DNA]</scope>
    <source>
        <strain evidence="1 2">NC1</strain>
    </source>
</reference>
<dbReference type="RefSeq" id="WP_113054781.1">
    <property type="nucleotide sequence ID" value="NZ_QEVW01000014.1"/>
</dbReference>
<dbReference type="EMBL" id="QEVW01000014">
    <property type="protein sequence ID" value="RAW12800.1"/>
    <property type="molecule type" value="Genomic_DNA"/>
</dbReference>
<sequence length="219" mass="25729">MKTTYNNNKILSVAYTDGLSYSDDNIGTYVSIIYNFDLATGDRITLYDVVDSDQKKANLVSILSHNLQLKYNKGITIYEKSIYDIPINSSTPFYYYDNGIIVRFYPSQVAELSEGFIDIKVPFSQLNEEINRLDPLITYLDYLQNNVTDYVDTEIEYFNGYSIRNSYQLLNGEVWKQVEPNFFSLQSYSFYPKVRIYKDKTRYYMWVEGTDDAVEVERY</sequence>
<name>A0A329QKG6_9BACL</name>